<dbReference type="GO" id="GO:0016020">
    <property type="term" value="C:membrane"/>
    <property type="evidence" value="ECO:0007669"/>
    <property type="project" value="UniProtKB-SubCell"/>
</dbReference>
<feature type="transmembrane region" description="Helical" evidence="11">
    <location>
        <begin position="218"/>
        <end position="239"/>
    </location>
</feature>
<comment type="similarity">
    <text evidence="2">Belongs to the G-protein coupled receptor Fz/Smo family.</text>
</comment>
<reference evidence="16" key="1">
    <citation type="submission" date="2022-11" db="UniProtKB">
        <authorList>
            <consortium name="WormBaseParasite"/>
        </authorList>
    </citation>
    <scope>IDENTIFICATION</scope>
</reference>
<evidence type="ECO:0000256" key="3">
    <source>
        <dbReference type="ARBA" id="ARBA00022473"/>
    </source>
</evidence>
<feature type="transmembrane region" description="Helical" evidence="11">
    <location>
        <begin position="430"/>
        <end position="450"/>
    </location>
</feature>
<sequence length="616" mass="67850">MDAGRLAALLSAFLLSLASASIFDNARNKKCQPIEISLCKDIPYNETFYPNILGHTDQQSLNVQTEHFKPLIHTNCSPHIKFFVCSVFAPMCPEAFPQPVTSCREVCLQVKRDCEAILDGFGIGWPELLNCSKFPQAPELCMKPTDPKESWASNGPTGNVPFDPPRMPGDDIFPNYPPVKCPDDMIDLDPTDPMGACGIPCSKDVMFDEQNKRFAEHWMLIWAAICLVVTAFTVATFLFDRSRFRFPERSIIYLAACYHLYSWVYIARVLFLSYEQSACERLRSGTSYLTAGGLDNPKCVLTFMVLYYFSLASSLWWVILTFTWYLSAGRKWVPEGIEAWSSYFHFVAWGTPALLSIAVLIMHKVDASELTGICFVGNSDPLALWGFVIGPRIFFVLIGGCFLIAGFASICTVRDSLRHQGTDTSKLEKLMVKIGIFSVLYVIPAALTIACDSYHALLLGEWQAATTACKASGGAGDIACRRPKTKPQVEVYMLNIFMSLIVGTTAGMWVGSRKTCATWQKILCCGLLSPPGAKYPSGTYPGAACKPLMTPAAAAALTGSRASGQSQGTAPSYQMTMLPQPHPHPQSTSSYSNYRRNYQPWGQPVTAASSETSKAI</sequence>
<evidence type="ECO:0000256" key="5">
    <source>
        <dbReference type="ARBA" id="ARBA00022989"/>
    </source>
</evidence>
<dbReference type="GO" id="GO:0017147">
    <property type="term" value="F:Wnt-protein binding"/>
    <property type="evidence" value="ECO:0007669"/>
    <property type="project" value="TreeGrafter"/>
</dbReference>
<feature type="disulfide bond" evidence="9">
    <location>
        <begin position="76"/>
        <end position="114"/>
    </location>
</feature>
<name>A0A914VQH7_9BILA</name>
<comment type="subcellular location">
    <subcellularLocation>
        <location evidence="1">Membrane</location>
        <topology evidence="1">Multi-pass membrane protein</topology>
    </subcellularLocation>
</comment>
<evidence type="ECO:0000256" key="11">
    <source>
        <dbReference type="SAM" id="Phobius"/>
    </source>
</evidence>
<evidence type="ECO:0000313" key="16">
    <source>
        <dbReference type="WBParaSite" id="PSAMB.scaffold223size64209.g3523.t1"/>
    </source>
</evidence>
<dbReference type="Pfam" id="PF01534">
    <property type="entry name" value="Frizzled"/>
    <property type="match status" value="1"/>
</dbReference>
<feature type="domain" description="G-protein coupled receptors family 2 profile 2" evidence="14">
    <location>
        <begin position="215"/>
        <end position="518"/>
    </location>
</feature>
<keyword evidence="6 11" id="KW-0472">Membrane</keyword>
<keyword evidence="5 11" id="KW-1133">Transmembrane helix</keyword>
<dbReference type="SUPFAM" id="SSF63501">
    <property type="entry name" value="Frizzled cysteine-rich domain"/>
    <property type="match status" value="1"/>
</dbReference>
<dbReference type="PROSITE" id="PS50038">
    <property type="entry name" value="FZ"/>
    <property type="match status" value="1"/>
</dbReference>
<dbReference type="GO" id="GO:0005615">
    <property type="term" value="C:extracellular space"/>
    <property type="evidence" value="ECO:0007669"/>
    <property type="project" value="TreeGrafter"/>
</dbReference>
<dbReference type="SMART" id="SM01330">
    <property type="entry name" value="Frizzled"/>
    <property type="match status" value="1"/>
</dbReference>
<feature type="disulfide bond" evidence="9">
    <location>
        <begin position="31"/>
        <end position="92"/>
    </location>
</feature>
<evidence type="ECO:0000256" key="4">
    <source>
        <dbReference type="ARBA" id="ARBA00022692"/>
    </source>
</evidence>
<organism evidence="15 16">
    <name type="scientific">Plectus sambesii</name>
    <dbReference type="NCBI Taxonomy" id="2011161"/>
    <lineage>
        <taxon>Eukaryota</taxon>
        <taxon>Metazoa</taxon>
        <taxon>Ecdysozoa</taxon>
        <taxon>Nematoda</taxon>
        <taxon>Chromadorea</taxon>
        <taxon>Plectida</taxon>
        <taxon>Plectina</taxon>
        <taxon>Plectoidea</taxon>
        <taxon>Plectidae</taxon>
        <taxon>Plectus</taxon>
    </lineage>
</organism>
<comment type="caution">
    <text evidence="9">Lacks conserved residue(s) required for the propagation of feature annotation.</text>
</comment>
<feature type="signal peptide" evidence="12">
    <location>
        <begin position="1"/>
        <end position="20"/>
    </location>
</feature>
<feature type="transmembrane region" description="Helical" evidence="11">
    <location>
        <begin position="340"/>
        <end position="362"/>
    </location>
</feature>
<evidence type="ECO:0000259" key="14">
    <source>
        <dbReference type="PROSITE" id="PS50261"/>
    </source>
</evidence>
<keyword evidence="12" id="KW-0732">Signal</keyword>
<dbReference type="SMART" id="SM00063">
    <property type="entry name" value="FRI"/>
    <property type="match status" value="1"/>
</dbReference>
<feature type="region of interest" description="Disordered" evidence="10">
    <location>
        <begin position="559"/>
        <end position="597"/>
    </location>
</feature>
<evidence type="ECO:0000256" key="6">
    <source>
        <dbReference type="ARBA" id="ARBA00023136"/>
    </source>
</evidence>
<dbReference type="Gene3D" id="1.20.1070.10">
    <property type="entry name" value="Rhodopsin 7-helix transmembrane proteins"/>
    <property type="match status" value="1"/>
</dbReference>
<evidence type="ECO:0000259" key="13">
    <source>
        <dbReference type="PROSITE" id="PS50038"/>
    </source>
</evidence>
<protein>
    <submittedName>
        <fullName evidence="16">Frizzled-4</fullName>
    </submittedName>
</protein>
<dbReference type="PANTHER" id="PTHR11309:SF99">
    <property type="entry name" value="FRIZZLED-4"/>
    <property type="match status" value="1"/>
</dbReference>
<evidence type="ECO:0000256" key="12">
    <source>
        <dbReference type="SAM" id="SignalP"/>
    </source>
</evidence>
<dbReference type="InterPro" id="IPR020067">
    <property type="entry name" value="Frizzled_dom"/>
</dbReference>
<evidence type="ECO:0000256" key="7">
    <source>
        <dbReference type="ARBA" id="ARBA00023157"/>
    </source>
</evidence>
<evidence type="ECO:0000256" key="10">
    <source>
        <dbReference type="SAM" id="MobiDB-lite"/>
    </source>
</evidence>
<feature type="transmembrane region" description="Helical" evidence="11">
    <location>
        <begin position="251"/>
        <end position="274"/>
    </location>
</feature>
<keyword evidence="7 9" id="KW-1015">Disulfide bond</keyword>
<dbReference type="InterPro" id="IPR015526">
    <property type="entry name" value="Frizzled/SFRP"/>
</dbReference>
<keyword evidence="3" id="KW-0217">Developmental protein</keyword>
<dbReference type="AlphaFoldDB" id="A0A914VQH7"/>
<evidence type="ECO:0000313" key="15">
    <source>
        <dbReference type="Proteomes" id="UP000887566"/>
    </source>
</evidence>
<feature type="transmembrane region" description="Helical" evidence="11">
    <location>
        <begin position="491"/>
        <end position="511"/>
    </location>
</feature>
<dbReference type="WBParaSite" id="PSAMB.scaffold223size64209.g3523.t1">
    <property type="protein sequence ID" value="PSAMB.scaffold223size64209.g3523.t1"/>
    <property type="gene ID" value="PSAMB.scaffold223size64209.g3523"/>
</dbReference>
<feature type="transmembrane region" description="Helical" evidence="11">
    <location>
        <begin position="382"/>
        <end position="410"/>
    </location>
</feature>
<feature type="domain" description="FZ" evidence="13">
    <location>
        <begin position="26"/>
        <end position="144"/>
    </location>
</feature>
<dbReference type="PANTHER" id="PTHR11309">
    <property type="entry name" value="FRIZZLED"/>
    <property type="match status" value="1"/>
</dbReference>
<proteinExistence type="inferred from homology"/>
<evidence type="ECO:0000256" key="9">
    <source>
        <dbReference type="PROSITE-ProRule" id="PRU00090"/>
    </source>
</evidence>
<dbReference type="GO" id="GO:0060070">
    <property type="term" value="P:canonical Wnt signaling pathway"/>
    <property type="evidence" value="ECO:0007669"/>
    <property type="project" value="TreeGrafter"/>
</dbReference>
<feature type="transmembrane region" description="Helical" evidence="11">
    <location>
        <begin position="305"/>
        <end position="328"/>
    </location>
</feature>
<dbReference type="GO" id="GO:0035567">
    <property type="term" value="P:non-canonical Wnt signaling pathway"/>
    <property type="evidence" value="ECO:0007669"/>
    <property type="project" value="TreeGrafter"/>
</dbReference>
<dbReference type="InterPro" id="IPR017981">
    <property type="entry name" value="GPCR_2-like_7TM"/>
</dbReference>
<dbReference type="Pfam" id="PF01392">
    <property type="entry name" value="Fz"/>
    <property type="match status" value="1"/>
</dbReference>
<dbReference type="PROSITE" id="PS50261">
    <property type="entry name" value="G_PROTEIN_RECEP_F2_4"/>
    <property type="match status" value="1"/>
</dbReference>
<accession>A0A914VQH7</accession>
<dbReference type="PRINTS" id="PR00489">
    <property type="entry name" value="FRIZZLED"/>
</dbReference>
<dbReference type="Gene3D" id="1.10.2000.10">
    <property type="entry name" value="Frizzled cysteine-rich domain"/>
    <property type="match status" value="1"/>
</dbReference>
<keyword evidence="8" id="KW-0675">Receptor</keyword>
<feature type="disulfide bond" evidence="9">
    <location>
        <begin position="39"/>
        <end position="85"/>
    </location>
</feature>
<keyword evidence="15" id="KW-1185">Reference proteome</keyword>
<dbReference type="CDD" id="cd15909">
    <property type="entry name" value="7tmF_FZD4_9_10-like"/>
    <property type="match status" value="1"/>
</dbReference>
<evidence type="ECO:0000256" key="8">
    <source>
        <dbReference type="ARBA" id="ARBA00023170"/>
    </source>
</evidence>
<feature type="disulfide bond" evidence="9">
    <location>
        <begin position="107"/>
        <end position="131"/>
    </location>
</feature>
<evidence type="ECO:0000256" key="1">
    <source>
        <dbReference type="ARBA" id="ARBA00004141"/>
    </source>
</evidence>
<keyword evidence="4 11" id="KW-0812">Transmembrane</keyword>
<dbReference type="GO" id="GO:0004888">
    <property type="term" value="F:transmembrane signaling receptor activity"/>
    <property type="evidence" value="ECO:0007669"/>
    <property type="project" value="InterPro"/>
</dbReference>
<feature type="compositionally biased region" description="Low complexity" evidence="10">
    <location>
        <begin position="585"/>
        <end position="597"/>
    </location>
</feature>
<feature type="compositionally biased region" description="Polar residues" evidence="10">
    <location>
        <begin position="565"/>
        <end position="577"/>
    </location>
</feature>
<dbReference type="InterPro" id="IPR000539">
    <property type="entry name" value="Frizzled/Smoothened_7TM"/>
</dbReference>
<dbReference type="InterPro" id="IPR036790">
    <property type="entry name" value="Frizzled_dom_sf"/>
</dbReference>
<feature type="chain" id="PRO_5038100361" evidence="12">
    <location>
        <begin position="21"/>
        <end position="616"/>
    </location>
</feature>
<dbReference type="Proteomes" id="UP000887566">
    <property type="component" value="Unplaced"/>
</dbReference>
<evidence type="ECO:0000256" key="2">
    <source>
        <dbReference type="ARBA" id="ARBA00008077"/>
    </source>
</evidence>